<feature type="modified residue" description="4-aspartylphosphate" evidence="5">
    <location>
        <position position="64"/>
    </location>
</feature>
<dbReference type="HOGENOM" id="CLU_000445_14_6_9"/>
<evidence type="ECO:0000256" key="4">
    <source>
        <dbReference type="ARBA" id="ARBA00037164"/>
    </source>
</evidence>
<dbReference type="SMART" id="SM00448">
    <property type="entry name" value="REC"/>
    <property type="match status" value="1"/>
</dbReference>
<comment type="function">
    <text evidence="4">Required for high-level post-exponential phase expression of a series of secreted proteins.</text>
</comment>
<keyword evidence="9" id="KW-1185">Reference proteome</keyword>
<evidence type="ECO:0000256" key="3">
    <source>
        <dbReference type="ARBA" id="ARBA00023159"/>
    </source>
</evidence>
<feature type="domain" description="HTH LytTR-type" evidence="7">
    <location>
        <begin position="146"/>
        <end position="216"/>
    </location>
</feature>
<keyword evidence="8" id="KW-0238">DNA-binding</keyword>
<dbReference type="InterPro" id="IPR001789">
    <property type="entry name" value="Sig_transdc_resp-reg_receiver"/>
</dbReference>
<evidence type="ECO:0000259" key="6">
    <source>
        <dbReference type="PROSITE" id="PS50110"/>
    </source>
</evidence>
<dbReference type="GO" id="GO:0000156">
    <property type="term" value="F:phosphorelay response regulator activity"/>
    <property type="evidence" value="ECO:0007669"/>
    <property type="project" value="InterPro"/>
</dbReference>
<dbReference type="InterPro" id="IPR011006">
    <property type="entry name" value="CheY-like_superfamily"/>
</dbReference>
<accession>W1Q2Z1</accession>
<gene>
    <name evidence="8" type="ORF">GCWU000182_001148</name>
</gene>
<dbReference type="GeneID" id="84817666"/>
<reference evidence="8" key="1">
    <citation type="submission" date="2013-06" db="EMBL/GenBank/DDBJ databases">
        <authorList>
            <person name="Weinstock G."/>
            <person name="Sodergren E."/>
            <person name="Clifton S."/>
            <person name="Fulton L."/>
            <person name="Fulton B."/>
            <person name="Courtney L."/>
            <person name="Fronick C."/>
            <person name="Harrison M."/>
            <person name="Strong C."/>
            <person name="Farmer C."/>
            <person name="Delahaunty K."/>
            <person name="Markovic C."/>
            <person name="Hall O."/>
            <person name="Minx P."/>
            <person name="Tomlinson C."/>
            <person name="Mitreva M."/>
            <person name="Nelson J."/>
            <person name="Hou S."/>
            <person name="Wollam A."/>
            <person name="Pepin K.H."/>
            <person name="Johnson M."/>
            <person name="Bhonagiri V."/>
            <person name="Nash W.E."/>
            <person name="Warren W."/>
            <person name="Chinwalla A."/>
            <person name="Mardis E.R."/>
            <person name="Wilson R.K."/>
        </authorList>
    </citation>
    <scope>NUCLEOTIDE SEQUENCE [LARGE SCALE GENOMIC DNA]</scope>
    <source>
        <strain evidence="8">ATCC 49176</strain>
    </source>
</reference>
<dbReference type="Proteomes" id="UP000019050">
    <property type="component" value="Unassembled WGS sequence"/>
</dbReference>
<dbReference type="GO" id="GO:0003677">
    <property type="term" value="F:DNA binding"/>
    <property type="evidence" value="ECO:0007669"/>
    <property type="project" value="UniProtKB-KW"/>
</dbReference>
<dbReference type="STRING" id="592010.GCWU000182_001148"/>
<dbReference type="eggNOG" id="COG3279">
    <property type="taxonomic scope" value="Bacteria"/>
</dbReference>
<dbReference type="InterPro" id="IPR007492">
    <property type="entry name" value="LytTR_DNA-bd_dom"/>
</dbReference>
<keyword evidence="5" id="KW-0597">Phosphoprotein</keyword>
<keyword evidence="3" id="KW-0010">Activator</keyword>
<protein>
    <submittedName>
        <fullName evidence="8">LytTr DNA-binding domain protein</fullName>
    </submittedName>
</protein>
<comment type="caution">
    <text evidence="8">The sequence shown here is derived from an EMBL/GenBank/DDBJ whole genome shotgun (WGS) entry which is preliminary data.</text>
</comment>
<dbReference type="CDD" id="cd17533">
    <property type="entry name" value="REC_LytTR_AgrA-like"/>
    <property type="match status" value="1"/>
</dbReference>
<dbReference type="Pfam" id="PF00072">
    <property type="entry name" value="Response_reg"/>
    <property type="match status" value="1"/>
</dbReference>
<dbReference type="OrthoDB" id="9809318at2"/>
<dbReference type="PANTHER" id="PTHR37299">
    <property type="entry name" value="TRANSCRIPTIONAL REGULATOR-RELATED"/>
    <property type="match status" value="1"/>
</dbReference>
<dbReference type="SUPFAM" id="SSF52172">
    <property type="entry name" value="CheY-like"/>
    <property type="match status" value="1"/>
</dbReference>
<sequence>MTSFKFPIYLCEDNPKQRQWLADLIERYVMIEDYPMELACVTGDPDKLLNNWTDRRGNAVFFLDIDLQHELTGMDVARRIRQFDDSSKIIFVTTKEDYLPLSLRYKVQALDFIPKENLEEMTQRVKECLDTINDWRSLNGQAKQVFTFKQGKSQISLSYDKIRFFATLPQAHTVEVVGVNARYQFYHSMKELVDELAEPFMAISRSEIVNLDKVVSYNPMLHTLTVEGGYSLGIAQRQYGRVIRALKVRNIKPQPH</sequence>
<evidence type="ECO:0000256" key="5">
    <source>
        <dbReference type="PROSITE-ProRule" id="PRU00169"/>
    </source>
</evidence>
<feature type="domain" description="Response regulatory" evidence="6">
    <location>
        <begin position="7"/>
        <end position="130"/>
    </location>
</feature>
<dbReference type="Pfam" id="PF04397">
    <property type="entry name" value="LytTR"/>
    <property type="match status" value="1"/>
</dbReference>
<evidence type="ECO:0000256" key="2">
    <source>
        <dbReference type="ARBA" id="ARBA00023012"/>
    </source>
</evidence>
<dbReference type="Gene3D" id="2.40.50.1020">
    <property type="entry name" value="LytTr DNA-binding domain"/>
    <property type="match status" value="1"/>
</dbReference>
<proteinExistence type="predicted"/>
<dbReference type="PROSITE" id="PS50110">
    <property type="entry name" value="RESPONSE_REGULATORY"/>
    <property type="match status" value="1"/>
</dbReference>
<dbReference type="AlphaFoldDB" id="W1Q2Z1"/>
<name>W1Q2Z1_ABIDE</name>
<keyword evidence="1" id="KW-0963">Cytoplasm</keyword>
<evidence type="ECO:0000313" key="8">
    <source>
        <dbReference type="EMBL" id="ESK65471.1"/>
    </source>
</evidence>
<evidence type="ECO:0000313" key="9">
    <source>
        <dbReference type="Proteomes" id="UP000019050"/>
    </source>
</evidence>
<evidence type="ECO:0000256" key="1">
    <source>
        <dbReference type="ARBA" id="ARBA00022490"/>
    </source>
</evidence>
<evidence type="ECO:0000259" key="7">
    <source>
        <dbReference type="PROSITE" id="PS50930"/>
    </source>
</evidence>
<keyword evidence="2" id="KW-0902">Two-component regulatory system</keyword>
<dbReference type="Gene3D" id="3.40.50.2300">
    <property type="match status" value="1"/>
</dbReference>
<dbReference type="EMBL" id="ACIN03000011">
    <property type="protein sequence ID" value="ESK65471.1"/>
    <property type="molecule type" value="Genomic_DNA"/>
</dbReference>
<dbReference type="PROSITE" id="PS50930">
    <property type="entry name" value="HTH_LYTTR"/>
    <property type="match status" value="1"/>
</dbReference>
<dbReference type="RefSeq" id="WP_023391792.1">
    <property type="nucleotide sequence ID" value="NZ_KI535340.1"/>
</dbReference>
<dbReference type="SMART" id="SM00850">
    <property type="entry name" value="LytTR"/>
    <property type="match status" value="1"/>
</dbReference>
<dbReference type="InterPro" id="IPR046947">
    <property type="entry name" value="LytR-like"/>
</dbReference>
<organism evidence="8 9">
    <name type="scientific">Abiotrophia defectiva ATCC 49176</name>
    <dbReference type="NCBI Taxonomy" id="592010"/>
    <lineage>
        <taxon>Bacteria</taxon>
        <taxon>Bacillati</taxon>
        <taxon>Bacillota</taxon>
        <taxon>Bacilli</taxon>
        <taxon>Lactobacillales</taxon>
        <taxon>Aerococcaceae</taxon>
        <taxon>Abiotrophia</taxon>
    </lineage>
</organism>
<dbReference type="PANTHER" id="PTHR37299:SF3">
    <property type="entry name" value="STAGE 0 SPORULATION PROTEIN A HOMOLOG"/>
    <property type="match status" value="1"/>
</dbReference>